<accession>A0AAN6T915</accession>
<keyword evidence="1" id="KW-0175">Coiled coil</keyword>
<proteinExistence type="predicted"/>
<keyword evidence="4" id="KW-1185">Reference proteome</keyword>
<dbReference type="AlphaFoldDB" id="A0AAN6T915"/>
<evidence type="ECO:0000313" key="3">
    <source>
        <dbReference type="EMBL" id="KAK4108524.1"/>
    </source>
</evidence>
<sequence length="451" mass="50186">MSSSRSTAAWYDTRNKRGLYRRVENPVVSSPPPPLGDILLIMQLGDLGGRAKEFGETAKIVHARTVTSYNWMNKTASVPTILVPGKPPLWTPQSVPSRLNEDSGSYFRDKNAARYPKHPMEPMVVVSLDADPTIPSEVDIVACGSTLGNLLRFVRGEDKPFRILAYKVGNSVFLVRRENSPTELIPGVRGFGHAFPEANTTWEREVKGSASYQRVIRYTFGGMELLVRFEADGYIKEKNVPEPAASASGDTATEEEKAPLASVDDLVSSLLTTTVSTADTSNPPGSNTLQVKHGGSTVSQSSLFDLKTRSIYTRGKRDILAEELPRLWLRQIPNFILAYHTQGLFMTQDTEIKDAREEMKKWEHEHAAKLAKLAALLSWIKDVVVENSDAGGKVEICYSGGLKLEVRRQLEDAGEVLSAKVRERWEEGLQRTVESKEKESYETEPDAREME</sequence>
<dbReference type="Proteomes" id="UP001302812">
    <property type="component" value="Unassembled WGS sequence"/>
</dbReference>
<dbReference type="EMBL" id="MU853362">
    <property type="protein sequence ID" value="KAK4108524.1"/>
    <property type="molecule type" value="Genomic_DNA"/>
</dbReference>
<evidence type="ECO:0000313" key="4">
    <source>
        <dbReference type="Proteomes" id="UP001302812"/>
    </source>
</evidence>
<dbReference type="PANTHER" id="PTHR35179:SF2">
    <property type="entry name" value="START DOMAIN-CONTAINING PROTEIN"/>
    <property type="match status" value="1"/>
</dbReference>
<reference evidence="3" key="1">
    <citation type="journal article" date="2023" name="Mol. Phylogenet. Evol.">
        <title>Genome-scale phylogeny and comparative genomics of the fungal order Sordariales.</title>
        <authorList>
            <person name="Hensen N."/>
            <person name="Bonometti L."/>
            <person name="Westerberg I."/>
            <person name="Brannstrom I.O."/>
            <person name="Guillou S."/>
            <person name="Cros-Aarteil S."/>
            <person name="Calhoun S."/>
            <person name="Haridas S."/>
            <person name="Kuo A."/>
            <person name="Mondo S."/>
            <person name="Pangilinan J."/>
            <person name="Riley R."/>
            <person name="LaButti K."/>
            <person name="Andreopoulos B."/>
            <person name="Lipzen A."/>
            <person name="Chen C."/>
            <person name="Yan M."/>
            <person name="Daum C."/>
            <person name="Ng V."/>
            <person name="Clum A."/>
            <person name="Steindorff A."/>
            <person name="Ohm R.A."/>
            <person name="Martin F."/>
            <person name="Silar P."/>
            <person name="Natvig D.O."/>
            <person name="Lalanne C."/>
            <person name="Gautier V."/>
            <person name="Ament-Velasquez S.L."/>
            <person name="Kruys A."/>
            <person name="Hutchinson M.I."/>
            <person name="Powell A.J."/>
            <person name="Barry K."/>
            <person name="Miller A.N."/>
            <person name="Grigoriev I.V."/>
            <person name="Debuchy R."/>
            <person name="Gladieux P."/>
            <person name="Hiltunen Thoren M."/>
            <person name="Johannesson H."/>
        </authorList>
    </citation>
    <scope>NUCLEOTIDE SEQUENCE</scope>
    <source>
        <strain evidence="3">CBS 508.74</strain>
    </source>
</reference>
<feature type="region of interest" description="Disordered" evidence="2">
    <location>
        <begin position="427"/>
        <end position="451"/>
    </location>
</feature>
<comment type="caution">
    <text evidence="3">The sequence shown here is derived from an EMBL/GenBank/DDBJ whole genome shotgun (WGS) entry which is preliminary data.</text>
</comment>
<gene>
    <name evidence="3" type="ORF">N656DRAFT_839667</name>
</gene>
<feature type="coiled-coil region" evidence="1">
    <location>
        <begin position="345"/>
        <end position="372"/>
    </location>
</feature>
<dbReference type="RefSeq" id="XP_064666094.1">
    <property type="nucleotide sequence ID" value="XM_064818908.1"/>
</dbReference>
<reference evidence="3" key="2">
    <citation type="submission" date="2023-05" db="EMBL/GenBank/DDBJ databases">
        <authorList>
            <consortium name="Lawrence Berkeley National Laboratory"/>
            <person name="Steindorff A."/>
            <person name="Hensen N."/>
            <person name="Bonometti L."/>
            <person name="Westerberg I."/>
            <person name="Brannstrom I.O."/>
            <person name="Guillou S."/>
            <person name="Cros-Aarteil S."/>
            <person name="Calhoun S."/>
            <person name="Haridas S."/>
            <person name="Kuo A."/>
            <person name="Mondo S."/>
            <person name="Pangilinan J."/>
            <person name="Riley R."/>
            <person name="Labutti K."/>
            <person name="Andreopoulos B."/>
            <person name="Lipzen A."/>
            <person name="Chen C."/>
            <person name="Yanf M."/>
            <person name="Daum C."/>
            <person name="Ng V."/>
            <person name="Clum A."/>
            <person name="Ohm R."/>
            <person name="Martin F."/>
            <person name="Silar P."/>
            <person name="Natvig D."/>
            <person name="Lalanne C."/>
            <person name="Gautier V."/>
            <person name="Ament-Velasquez S.L."/>
            <person name="Kruys A."/>
            <person name="Hutchinson M.I."/>
            <person name="Powell A.J."/>
            <person name="Barry K."/>
            <person name="Miller A.N."/>
            <person name="Grigoriev I.V."/>
            <person name="Debuchy R."/>
            <person name="Gladieux P."/>
            <person name="Thoren M.H."/>
            <person name="Johannesson H."/>
        </authorList>
    </citation>
    <scope>NUCLEOTIDE SEQUENCE</scope>
    <source>
        <strain evidence="3">CBS 508.74</strain>
    </source>
</reference>
<evidence type="ECO:0000256" key="1">
    <source>
        <dbReference type="SAM" id="Coils"/>
    </source>
</evidence>
<dbReference type="PANTHER" id="PTHR35179">
    <property type="entry name" value="PROTEIN CBG02620"/>
    <property type="match status" value="1"/>
</dbReference>
<evidence type="ECO:0008006" key="5">
    <source>
        <dbReference type="Google" id="ProtNLM"/>
    </source>
</evidence>
<dbReference type="GeneID" id="89943034"/>
<name>A0AAN6T915_9PEZI</name>
<organism evidence="3 4">
    <name type="scientific">Canariomyces notabilis</name>
    <dbReference type="NCBI Taxonomy" id="2074819"/>
    <lineage>
        <taxon>Eukaryota</taxon>
        <taxon>Fungi</taxon>
        <taxon>Dikarya</taxon>
        <taxon>Ascomycota</taxon>
        <taxon>Pezizomycotina</taxon>
        <taxon>Sordariomycetes</taxon>
        <taxon>Sordariomycetidae</taxon>
        <taxon>Sordariales</taxon>
        <taxon>Chaetomiaceae</taxon>
        <taxon>Canariomyces</taxon>
    </lineage>
</organism>
<evidence type="ECO:0000256" key="2">
    <source>
        <dbReference type="SAM" id="MobiDB-lite"/>
    </source>
</evidence>
<protein>
    <recommendedName>
        <fullName evidence="5">Geranylgeranyl pyrophosphate synthetase</fullName>
    </recommendedName>
</protein>